<dbReference type="SMART" id="SM00631">
    <property type="entry name" value="Zn_pept"/>
    <property type="match status" value="1"/>
</dbReference>
<dbReference type="InterPro" id="IPR050753">
    <property type="entry name" value="Peptidase_M14_domain"/>
</dbReference>
<dbReference type="PRINTS" id="PR00765">
    <property type="entry name" value="CRBOXYPTASEA"/>
</dbReference>
<protein>
    <recommendedName>
        <fullName evidence="10">Peptidase M14 domain-containing protein</fullName>
    </recommendedName>
</protein>
<evidence type="ECO:0000256" key="2">
    <source>
        <dbReference type="ARBA" id="ARBA00005988"/>
    </source>
</evidence>
<dbReference type="GO" id="GO:0006508">
    <property type="term" value="P:proteolysis"/>
    <property type="evidence" value="ECO:0007669"/>
    <property type="project" value="UniProtKB-KW"/>
</dbReference>
<dbReference type="FunFam" id="3.40.630.10:FF:000020">
    <property type="entry name" value="Carboxypeptidase D"/>
    <property type="match status" value="1"/>
</dbReference>
<evidence type="ECO:0000256" key="3">
    <source>
        <dbReference type="ARBA" id="ARBA00022645"/>
    </source>
</evidence>
<keyword evidence="4" id="KW-0645">Protease</keyword>
<evidence type="ECO:0000256" key="9">
    <source>
        <dbReference type="PROSITE-ProRule" id="PRU01379"/>
    </source>
</evidence>
<dbReference type="CDD" id="cd18172">
    <property type="entry name" value="M14_CP_plant"/>
    <property type="match status" value="1"/>
</dbReference>
<evidence type="ECO:0000313" key="12">
    <source>
        <dbReference type="Proteomes" id="UP000006727"/>
    </source>
</evidence>
<gene>
    <name evidence="11" type="primary">LOC112293415</name>
</gene>
<organism evidence="11 12">
    <name type="scientific">Physcomitrium patens</name>
    <name type="common">Spreading-leaved earth moss</name>
    <name type="synonym">Physcomitrella patens</name>
    <dbReference type="NCBI Taxonomy" id="3218"/>
    <lineage>
        <taxon>Eukaryota</taxon>
        <taxon>Viridiplantae</taxon>
        <taxon>Streptophyta</taxon>
        <taxon>Embryophyta</taxon>
        <taxon>Bryophyta</taxon>
        <taxon>Bryophytina</taxon>
        <taxon>Bryopsida</taxon>
        <taxon>Funariidae</taxon>
        <taxon>Funariales</taxon>
        <taxon>Funariaceae</taxon>
        <taxon>Physcomitrium</taxon>
    </lineage>
</organism>
<evidence type="ECO:0000256" key="1">
    <source>
        <dbReference type="ARBA" id="ARBA00001947"/>
    </source>
</evidence>
<name>A0A7I4B3C2_PHYPA</name>
<dbReference type="PROSITE" id="PS52035">
    <property type="entry name" value="PEPTIDASE_M14"/>
    <property type="match status" value="1"/>
</dbReference>
<feature type="domain" description="Peptidase M14" evidence="10">
    <location>
        <begin position="56"/>
        <end position="334"/>
    </location>
</feature>
<comment type="similarity">
    <text evidence="2 9">Belongs to the peptidase M14 family.</text>
</comment>
<dbReference type="Gene3D" id="3.40.630.10">
    <property type="entry name" value="Zn peptidases"/>
    <property type="match status" value="1"/>
</dbReference>
<dbReference type="Gene3D" id="2.60.40.1120">
    <property type="entry name" value="Carboxypeptidase-like, regulatory domain"/>
    <property type="match status" value="1"/>
</dbReference>
<comment type="cofactor">
    <cofactor evidence="1">
        <name>Zn(2+)</name>
        <dbReference type="ChEBI" id="CHEBI:29105"/>
    </cofactor>
</comment>
<evidence type="ECO:0000256" key="7">
    <source>
        <dbReference type="ARBA" id="ARBA00022833"/>
    </source>
</evidence>
<evidence type="ECO:0000256" key="5">
    <source>
        <dbReference type="ARBA" id="ARBA00022723"/>
    </source>
</evidence>
<evidence type="ECO:0000313" key="11">
    <source>
        <dbReference type="EnsemblPlants" id="Pp3c16_14030V3.3"/>
    </source>
</evidence>
<dbReference type="Proteomes" id="UP000006727">
    <property type="component" value="Chromosome 16"/>
</dbReference>
<keyword evidence="5" id="KW-0479">Metal-binding</keyword>
<proteinExistence type="inferred from homology"/>
<reference evidence="11" key="3">
    <citation type="submission" date="2020-12" db="UniProtKB">
        <authorList>
            <consortium name="EnsemblPlants"/>
        </authorList>
    </citation>
    <scope>IDENTIFICATION</scope>
</reference>
<keyword evidence="7" id="KW-0862">Zinc</keyword>
<evidence type="ECO:0000256" key="4">
    <source>
        <dbReference type="ARBA" id="ARBA00022670"/>
    </source>
</evidence>
<dbReference type="Gramene" id="Pp3c16_14030V3.3">
    <property type="protein sequence ID" value="Pp3c16_14030V3.3"/>
    <property type="gene ID" value="Pp3c16_14030"/>
</dbReference>
<dbReference type="Pfam" id="PF00246">
    <property type="entry name" value="Peptidase_M14"/>
    <property type="match status" value="1"/>
</dbReference>
<keyword evidence="3" id="KW-0121">Carboxypeptidase</keyword>
<dbReference type="PROSITE" id="PS00132">
    <property type="entry name" value="CARBOXYPEPT_ZN_1"/>
    <property type="match status" value="1"/>
</dbReference>
<keyword evidence="12" id="KW-1185">Reference proteome</keyword>
<dbReference type="AlphaFoldDB" id="A0A7I4B3C2"/>
<dbReference type="EMBL" id="ABEU02000016">
    <property type="status" value="NOT_ANNOTATED_CDS"/>
    <property type="molecule type" value="Genomic_DNA"/>
</dbReference>
<evidence type="ECO:0000256" key="8">
    <source>
        <dbReference type="ARBA" id="ARBA00023180"/>
    </source>
</evidence>
<dbReference type="SUPFAM" id="SSF53187">
    <property type="entry name" value="Zn-dependent exopeptidases"/>
    <property type="match status" value="1"/>
</dbReference>
<accession>A0A7I4B3C2</accession>
<evidence type="ECO:0000259" key="10">
    <source>
        <dbReference type="PROSITE" id="PS52035"/>
    </source>
</evidence>
<reference evidence="11 12" key="1">
    <citation type="journal article" date="2008" name="Science">
        <title>The Physcomitrella genome reveals evolutionary insights into the conquest of land by plants.</title>
        <authorList>
            <person name="Rensing S."/>
            <person name="Lang D."/>
            <person name="Zimmer A."/>
            <person name="Terry A."/>
            <person name="Salamov A."/>
            <person name="Shapiro H."/>
            <person name="Nishiyama T."/>
            <person name="Perroud P.-F."/>
            <person name="Lindquist E."/>
            <person name="Kamisugi Y."/>
            <person name="Tanahashi T."/>
            <person name="Sakakibara K."/>
            <person name="Fujita T."/>
            <person name="Oishi K."/>
            <person name="Shin-I T."/>
            <person name="Kuroki Y."/>
            <person name="Toyoda A."/>
            <person name="Suzuki Y."/>
            <person name="Hashimoto A."/>
            <person name="Yamaguchi K."/>
            <person name="Sugano A."/>
            <person name="Kohara Y."/>
            <person name="Fujiyama A."/>
            <person name="Anterola A."/>
            <person name="Aoki S."/>
            <person name="Ashton N."/>
            <person name="Barbazuk W.B."/>
            <person name="Barker E."/>
            <person name="Bennetzen J."/>
            <person name="Bezanilla M."/>
            <person name="Blankenship R."/>
            <person name="Cho S.H."/>
            <person name="Dutcher S."/>
            <person name="Estelle M."/>
            <person name="Fawcett J.A."/>
            <person name="Gundlach H."/>
            <person name="Hanada K."/>
            <person name="Heyl A."/>
            <person name="Hicks K.A."/>
            <person name="Hugh J."/>
            <person name="Lohr M."/>
            <person name="Mayer K."/>
            <person name="Melkozernov A."/>
            <person name="Murata T."/>
            <person name="Nelson D."/>
            <person name="Pils B."/>
            <person name="Prigge M."/>
            <person name="Reiss B."/>
            <person name="Renner T."/>
            <person name="Rombauts S."/>
            <person name="Rushton P."/>
            <person name="Sanderfoot A."/>
            <person name="Schween G."/>
            <person name="Shiu S.-H."/>
            <person name="Stueber K."/>
            <person name="Theodoulou F.L."/>
            <person name="Tu H."/>
            <person name="Van de Peer Y."/>
            <person name="Verrier P.J."/>
            <person name="Waters E."/>
            <person name="Wood A."/>
            <person name="Yang L."/>
            <person name="Cove D."/>
            <person name="Cuming A."/>
            <person name="Hasebe M."/>
            <person name="Lucas S."/>
            <person name="Mishler D.B."/>
            <person name="Reski R."/>
            <person name="Grigoriev I."/>
            <person name="Quatrano R.S."/>
            <person name="Boore J.L."/>
        </authorList>
    </citation>
    <scope>NUCLEOTIDE SEQUENCE [LARGE SCALE GENOMIC DNA]</scope>
    <source>
        <strain evidence="11 12">cv. Gransden 2004</strain>
    </source>
</reference>
<dbReference type="InterPro" id="IPR000834">
    <property type="entry name" value="Peptidase_M14"/>
</dbReference>
<feature type="active site" description="Proton donor/acceptor" evidence="9">
    <location>
        <position position="304"/>
    </location>
</feature>
<dbReference type="InterPro" id="IPR057246">
    <property type="entry name" value="CARBOXYPEPT_ZN_1"/>
</dbReference>
<dbReference type="PANTHER" id="PTHR11532:SF57">
    <property type="entry name" value="CARBOXYPEPTIDASE D, B"/>
    <property type="match status" value="1"/>
</dbReference>
<keyword evidence="8" id="KW-0325">Glycoprotein</keyword>
<dbReference type="GO" id="GO:0008270">
    <property type="term" value="F:zinc ion binding"/>
    <property type="evidence" value="ECO:0007669"/>
    <property type="project" value="InterPro"/>
</dbReference>
<reference evidence="11 12" key="2">
    <citation type="journal article" date="2018" name="Plant J.">
        <title>The Physcomitrella patens chromosome-scale assembly reveals moss genome structure and evolution.</title>
        <authorList>
            <person name="Lang D."/>
            <person name="Ullrich K.K."/>
            <person name="Murat F."/>
            <person name="Fuchs J."/>
            <person name="Jenkins J."/>
            <person name="Haas F.B."/>
            <person name="Piednoel M."/>
            <person name="Gundlach H."/>
            <person name="Van Bel M."/>
            <person name="Meyberg R."/>
            <person name="Vives C."/>
            <person name="Morata J."/>
            <person name="Symeonidi A."/>
            <person name="Hiss M."/>
            <person name="Muchero W."/>
            <person name="Kamisugi Y."/>
            <person name="Saleh O."/>
            <person name="Blanc G."/>
            <person name="Decker E.L."/>
            <person name="van Gessel N."/>
            <person name="Grimwood J."/>
            <person name="Hayes R.D."/>
            <person name="Graham S.W."/>
            <person name="Gunter L.E."/>
            <person name="McDaniel S.F."/>
            <person name="Hoernstein S.N.W."/>
            <person name="Larsson A."/>
            <person name="Li F.W."/>
            <person name="Perroud P.F."/>
            <person name="Phillips J."/>
            <person name="Ranjan P."/>
            <person name="Rokshar D.S."/>
            <person name="Rothfels C.J."/>
            <person name="Schneider L."/>
            <person name="Shu S."/>
            <person name="Stevenson D.W."/>
            <person name="Thummler F."/>
            <person name="Tillich M."/>
            <person name="Villarreal Aguilar J.C."/>
            <person name="Widiez T."/>
            <person name="Wong G.K."/>
            <person name="Wymore A."/>
            <person name="Zhang Y."/>
            <person name="Zimmer A.D."/>
            <person name="Quatrano R.S."/>
            <person name="Mayer K.F.X."/>
            <person name="Goodstein D."/>
            <person name="Casacuberta J.M."/>
            <person name="Vandepoele K."/>
            <person name="Reski R."/>
            <person name="Cuming A.C."/>
            <person name="Tuskan G.A."/>
            <person name="Maumus F."/>
            <person name="Salse J."/>
            <person name="Schmutz J."/>
            <person name="Rensing S.A."/>
        </authorList>
    </citation>
    <scope>NUCLEOTIDE SEQUENCE [LARGE SCALE GENOMIC DNA]</scope>
    <source>
        <strain evidence="11 12">cv. Gransden 2004</strain>
    </source>
</reference>
<dbReference type="PANTHER" id="PTHR11532">
    <property type="entry name" value="PROTEASE M14 CARBOXYPEPTIDASE"/>
    <property type="match status" value="1"/>
</dbReference>
<sequence length="390" mass="42979">MFVMFRNRGSCDCGTLGAAAISLLVVLLGLDLASSASLTTQGMKAATPANSTVEAHYKSNLELEVALKNFTRRCRHISRLYTIGNSTLGVPLWALEISDKPGVSEPEPAFKYVGNMHGDEPLGRELVLLLSDWLCDNYKKDPMATLIVDKLHLHLLPTMNPDGFAAQKPGPTRNNAHDVDLNRDFPDQFFPQNNNEEKRQAETRSVMNWIRSSRFTASASFHEGALVANYPYDGTPDISTKYAPSPDDSTFKYLAGVYAGNHPLMLKSKEFTGGITNGAHWYPLYGGMQDWNYLHGNCMELTLEMNENKWPPPDQVPRIWGEHRKSMLELAAATVKSGVHGRVMSSIQGEPLAATIVVSGISHSMNASAEFGDYHRLLAPGQVYTVSNCS</sequence>
<evidence type="ECO:0000256" key="6">
    <source>
        <dbReference type="ARBA" id="ARBA00022801"/>
    </source>
</evidence>
<keyword evidence="6" id="KW-0378">Hydrolase</keyword>
<dbReference type="EnsemblPlants" id="Pp3c16_14030V3.3">
    <property type="protein sequence ID" value="Pp3c16_14030V3.3"/>
    <property type="gene ID" value="Pp3c16_14030"/>
</dbReference>
<dbReference type="GO" id="GO:0004181">
    <property type="term" value="F:metallocarboxypeptidase activity"/>
    <property type="evidence" value="ECO:0007669"/>
    <property type="project" value="InterPro"/>
</dbReference>